<dbReference type="Proteomes" id="UP000253562">
    <property type="component" value="Unassembled WGS sequence"/>
</dbReference>
<comment type="caution">
    <text evidence="1">The sequence shown here is derived from an EMBL/GenBank/DDBJ whole genome shotgun (WGS) entry which is preliminary data.</text>
</comment>
<organism evidence="1 2">
    <name type="scientific">Bremerella cremea</name>
    <dbReference type="NCBI Taxonomy" id="1031537"/>
    <lineage>
        <taxon>Bacteria</taxon>
        <taxon>Pseudomonadati</taxon>
        <taxon>Planctomycetota</taxon>
        <taxon>Planctomycetia</taxon>
        <taxon>Pirellulales</taxon>
        <taxon>Pirellulaceae</taxon>
        <taxon>Bremerella</taxon>
    </lineage>
</organism>
<dbReference type="OrthoDB" id="264485at2"/>
<name>A0A368KPD7_9BACT</name>
<gene>
    <name evidence="1" type="ORF">DTL42_15630</name>
</gene>
<proteinExistence type="predicted"/>
<dbReference type="RefSeq" id="WP_114369664.1">
    <property type="nucleotide sequence ID" value="NZ_QPEX01000030.1"/>
</dbReference>
<accession>A0A368KPD7</accession>
<evidence type="ECO:0000313" key="1">
    <source>
        <dbReference type="EMBL" id="RCS46395.1"/>
    </source>
</evidence>
<sequence length="172" mass="19141">MSNKRPVLLTVLIEPQSFRWYAAGIDLSGTVTPLLCSQKGNFAGYVDQPLDDQTSYLRHHLAGVLQRGCDRLWGRQEKPCQIVFVSEGEFQDAPPELTSRVAEHFVEWMTSPPVVFFLRDSSHAVADPPLTAIAGEITPDWLDAVVTGLPQMISQCSEDDPWELIMTKPSVS</sequence>
<dbReference type="AlphaFoldDB" id="A0A368KPD7"/>
<protein>
    <submittedName>
        <fullName evidence="1">Uncharacterized protein</fullName>
    </submittedName>
</protein>
<dbReference type="EMBL" id="QPEX01000030">
    <property type="protein sequence ID" value="RCS46395.1"/>
    <property type="molecule type" value="Genomic_DNA"/>
</dbReference>
<evidence type="ECO:0000313" key="2">
    <source>
        <dbReference type="Proteomes" id="UP000253562"/>
    </source>
</evidence>
<reference evidence="1 2" key="1">
    <citation type="submission" date="2018-07" db="EMBL/GenBank/DDBJ databases">
        <title>Comparative genomes isolates from brazilian mangrove.</title>
        <authorList>
            <person name="De Araujo J.E."/>
            <person name="Taketani R.G."/>
            <person name="Silva M.C.P."/>
            <person name="Lourenco M.V."/>
            <person name="Oliveira V.M."/>
            <person name="Andreote F.D."/>
        </authorList>
    </citation>
    <scope>NUCLEOTIDE SEQUENCE [LARGE SCALE GENOMIC DNA]</scope>
    <source>
        <strain evidence="1 2">HEX PRIS-MGV</strain>
    </source>
</reference>